<evidence type="ECO:0000256" key="3">
    <source>
        <dbReference type="ARBA" id="ARBA00009295"/>
    </source>
</evidence>
<dbReference type="CDD" id="cd03506">
    <property type="entry name" value="Delta6-FADS-like"/>
    <property type="match status" value="1"/>
</dbReference>
<evidence type="ECO:0000256" key="8">
    <source>
        <dbReference type="ARBA" id="ARBA00023002"/>
    </source>
</evidence>
<evidence type="ECO:0000256" key="5">
    <source>
        <dbReference type="ARBA" id="ARBA00022692"/>
    </source>
</evidence>
<feature type="domain" description="Cytochrome b5 heme-binding" evidence="13">
    <location>
        <begin position="16"/>
        <end position="92"/>
    </location>
</feature>
<dbReference type="InterPro" id="IPR005804">
    <property type="entry name" value="FA_desaturase_dom"/>
</dbReference>
<dbReference type="PROSITE" id="PS50255">
    <property type="entry name" value="CYTOCHROME_B5_2"/>
    <property type="match status" value="1"/>
</dbReference>
<dbReference type="GO" id="GO:0006629">
    <property type="term" value="P:lipid metabolic process"/>
    <property type="evidence" value="ECO:0007669"/>
    <property type="project" value="UniProtKB-KW"/>
</dbReference>
<evidence type="ECO:0000313" key="15">
    <source>
        <dbReference type="Proteomes" id="UP001212841"/>
    </source>
</evidence>
<evidence type="ECO:0000256" key="4">
    <source>
        <dbReference type="ARBA" id="ARBA00022617"/>
    </source>
</evidence>
<dbReference type="InterPro" id="IPR012171">
    <property type="entry name" value="Fatty_acid_desaturase"/>
</dbReference>
<name>A0AAD5X8H3_9FUNG</name>
<dbReference type="Pfam" id="PF00173">
    <property type="entry name" value="Cyt-b5"/>
    <property type="match status" value="1"/>
</dbReference>
<gene>
    <name evidence="14" type="ORF">HK097_003720</name>
</gene>
<keyword evidence="11 12" id="KW-0472">Membrane</keyword>
<evidence type="ECO:0000256" key="1">
    <source>
        <dbReference type="ARBA" id="ARBA00004141"/>
    </source>
</evidence>
<evidence type="ECO:0000256" key="7">
    <source>
        <dbReference type="ARBA" id="ARBA00022989"/>
    </source>
</evidence>
<keyword evidence="8" id="KW-0560">Oxidoreductase</keyword>
<evidence type="ECO:0000259" key="13">
    <source>
        <dbReference type="PROSITE" id="PS50255"/>
    </source>
</evidence>
<evidence type="ECO:0000256" key="11">
    <source>
        <dbReference type="ARBA" id="ARBA00023136"/>
    </source>
</evidence>
<dbReference type="SUPFAM" id="SSF55856">
    <property type="entry name" value="Cytochrome b5-like heme/steroid binding domain"/>
    <property type="match status" value="1"/>
</dbReference>
<evidence type="ECO:0000256" key="12">
    <source>
        <dbReference type="SAM" id="Phobius"/>
    </source>
</evidence>
<dbReference type="InterPro" id="IPR001199">
    <property type="entry name" value="Cyt_B5-like_heme/steroid-bd"/>
</dbReference>
<dbReference type="PANTHER" id="PTHR19353">
    <property type="entry name" value="FATTY ACID DESATURASE 2"/>
    <property type="match status" value="1"/>
</dbReference>
<keyword evidence="7 12" id="KW-1133">Transmembrane helix</keyword>
<keyword evidence="6" id="KW-0479">Metal-binding</keyword>
<keyword evidence="4" id="KW-0349">Heme</keyword>
<comment type="pathway">
    <text evidence="2">Lipid metabolism.</text>
</comment>
<dbReference type="Proteomes" id="UP001212841">
    <property type="component" value="Unassembled WGS sequence"/>
</dbReference>
<proteinExistence type="inferred from homology"/>
<evidence type="ECO:0000256" key="6">
    <source>
        <dbReference type="ARBA" id="ARBA00022723"/>
    </source>
</evidence>
<dbReference type="GO" id="GO:0016717">
    <property type="term" value="F:oxidoreductase activity, acting on paired donors, with oxidation of a pair of donors resulting in the reduction of molecular oxygen to two molecules of water"/>
    <property type="evidence" value="ECO:0007669"/>
    <property type="project" value="TreeGrafter"/>
</dbReference>
<dbReference type="AlphaFoldDB" id="A0AAD5X8H3"/>
<reference evidence="14" key="1">
    <citation type="submission" date="2020-05" db="EMBL/GenBank/DDBJ databases">
        <title>Phylogenomic resolution of chytrid fungi.</title>
        <authorList>
            <person name="Stajich J.E."/>
            <person name="Amses K."/>
            <person name="Simmons R."/>
            <person name="Seto K."/>
            <person name="Myers J."/>
            <person name="Bonds A."/>
            <person name="Quandt C.A."/>
            <person name="Barry K."/>
            <person name="Liu P."/>
            <person name="Grigoriev I."/>
            <person name="Longcore J.E."/>
            <person name="James T.Y."/>
        </authorList>
    </citation>
    <scope>NUCLEOTIDE SEQUENCE</scope>
    <source>
        <strain evidence="14">JEL0318</strain>
    </source>
</reference>
<evidence type="ECO:0000256" key="9">
    <source>
        <dbReference type="ARBA" id="ARBA00023004"/>
    </source>
</evidence>
<comment type="caution">
    <text evidence="14">The sequence shown here is derived from an EMBL/GenBank/DDBJ whole genome shotgun (WGS) entry which is preliminary data.</text>
</comment>
<dbReference type="EMBL" id="JADGJD010000019">
    <property type="protein sequence ID" value="KAJ3056837.1"/>
    <property type="molecule type" value="Genomic_DNA"/>
</dbReference>
<keyword evidence="10" id="KW-0443">Lipid metabolism</keyword>
<keyword evidence="9" id="KW-0408">Iron</keyword>
<dbReference type="Gene3D" id="3.10.120.10">
    <property type="entry name" value="Cytochrome b5-like heme/steroid binding domain"/>
    <property type="match status" value="1"/>
</dbReference>
<dbReference type="InterPro" id="IPR036400">
    <property type="entry name" value="Cyt_B5-like_heme/steroid_sf"/>
</dbReference>
<feature type="transmembrane region" description="Helical" evidence="12">
    <location>
        <begin position="265"/>
        <end position="282"/>
    </location>
</feature>
<organism evidence="14 15">
    <name type="scientific">Rhizophlyctis rosea</name>
    <dbReference type="NCBI Taxonomy" id="64517"/>
    <lineage>
        <taxon>Eukaryota</taxon>
        <taxon>Fungi</taxon>
        <taxon>Fungi incertae sedis</taxon>
        <taxon>Chytridiomycota</taxon>
        <taxon>Chytridiomycota incertae sedis</taxon>
        <taxon>Chytridiomycetes</taxon>
        <taxon>Rhizophlyctidales</taxon>
        <taxon>Rhizophlyctidaceae</taxon>
        <taxon>Rhizophlyctis</taxon>
    </lineage>
</organism>
<evidence type="ECO:0000256" key="2">
    <source>
        <dbReference type="ARBA" id="ARBA00005189"/>
    </source>
</evidence>
<comment type="subcellular location">
    <subcellularLocation>
        <location evidence="1">Membrane</location>
        <topology evidence="1">Multi-pass membrane protein</topology>
    </subcellularLocation>
</comment>
<dbReference type="GO" id="GO:0046872">
    <property type="term" value="F:metal ion binding"/>
    <property type="evidence" value="ECO:0007669"/>
    <property type="project" value="UniProtKB-KW"/>
</dbReference>
<feature type="transmembrane region" description="Helical" evidence="12">
    <location>
        <begin position="318"/>
        <end position="338"/>
    </location>
</feature>
<evidence type="ECO:0000313" key="14">
    <source>
        <dbReference type="EMBL" id="KAJ3056837.1"/>
    </source>
</evidence>
<accession>A0AAD5X8H3</accession>
<keyword evidence="15" id="KW-1185">Reference proteome</keyword>
<dbReference type="PANTHER" id="PTHR19353:SF30">
    <property type="entry name" value="DELTA 8-(E)-SPHINGOLIPID DESATURASE"/>
    <property type="match status" value="1"/>
</dbReference>
<evidence type="ECO:0000256" key="10">
    <source>
        <dbReference type="ARBA" id="ARBA00023098"/>
    </source>
</evidence>
<keyword evidence="5 12" id="KW-0812">Transmembrane</keyword>
<dbReference type="SMART" id="SM01117">
    <property type="entry name" value="Cyt-b5"/>
    <property type="match status" value="1"/>
</dbReference>
<dbReference type="PIRSF" id="PIRSF015921">
    <property type="entry name" value="FA_sphinglp_des"/>
    <property type="match status" value="1"/>
</dbReference>
<sequence length="454" mass="52512">MCATDKSTVRRQAPSKPLLTREQITDRVDKGETLVIIHNKIYNLTKWIKYHPGGDLPIKHLTGKDATDAFLAFHPLWVIDKKLPHFHIADVHPDSRRTTKISVAYRKLETQLQAEGWYNTNYWFFAREVLKFLCMWAGMVYLAVWGPKHWLSYTVSALLGASLWHQAAFVAHDAGHSGISHDAKIDTTFGVCLGNFLGGLSLGWWKHNHNVHHIVTNDPEHDPDIQHVPFFAVSARFLNNLYSSYYNRVMEFDAAARFFIPVQHYLYYIVLCFGRFNLYVLSWQHLLSSRQVPLRALEITGLCTFWVWYLAMLSQLPSWGWVAFYVALSHMATMFLHLQITLSHFGMGTENPPGEEEFAAMGLRTTMDIECPRWMDWFHGGLQYQVEHHLFPRIPRHNLRKLQPIIKQFAKDHGLPFHSYGFIRSNGLVLDALKDVADQIANVLRVDPKTVHMH</sequence>
<dbReference type="Pfam" id="PF00487">
    <property type="entry name" value="FA_desaturase"/>
    <property type="match status" value="1"/>
</dbReference>
<comment type="similarity">
    <text evidence="3">Belongs to the fatty acid desaturase type 1 family.</text>
</comment>
<protein>
    <recommendedName>
        <fullName evidence="13">Cytochrome b5 heme-binding domain-containing protein</fullName>
    </recommendedName>
</protein>
<dbReference type="GO" id="GO:0016020">
    <property type="term" value="C:membrane"/>
    <property type="evidence" value="ECO:0007669"/>
    <property type="project" value="UniProtKB-SubCell"/>
</dbReference>